<evidence type="ECO:0000313" key="2">
    <source>
        <dbReference type="EMBL" id="MEQ2473413.1"/>
    </source>
</evidence>
<accession>A0ABV1FK35</accession>
<sequence length="262" mass="30133">MPATYAHYKFGKKVYRALPGELREMIKENKAAYLLGLHGPDLLFYYHSYSKNRINQLGVKMHEETARSFFEKARKQYQKRPNYVLLSYLCGFMCHYMLDSECHPYISRYMDERGLGHLEIETDFDRELMIEDGKDPLTNNCTRHLIRDLDTEEAIASVLDDVTADQVDACILGFKKTIRMFQCPSKAKAKLLKGFFSLIGQKKGLGGLVMDGQVNLECVESGMTLERLLNRAVEPTTEEIVKYVQAISNDSGLSERLNRDFE</sequence>
<name>A0ABV1FK35_9FIRM</name>
<dbReference type="EMBL" id="JBBMFE010000013">
    <property type="protein sequence ID" value="MEQ2473413.1"/>
    <property type="molecule type" value="Genomic_DNA"/>
</dbReference>
<feature type="domain" description="Phospholipase C/D" evidence="1">
    <location>
        <begin position="7"/>
        <end position="164"/>
    </location>
</feature>
<proteinExistence type="predicted"/>
<organism evidence="2 3">
    <name type="scientific">Laedolimicola intestinihominis</name>
    <dbReference type="NCBI Taxonomy" id="3133166"/>
    <lineage>
        <taxon>Bacteria</taxon>
        <taxon>Bacillati</taxon>
        <taxon>Bacillota</taxon>
        <taxon>Clostridia</taxon>
        <taxon>Lachnospirales</taxon>
        <taxon>Lachnospiraceae</taxon>
        <taxon>Laedolimicola</taxon>
    </lineage>
</organism>
<dbReference type="InterPro" id="IPR029002">
    <property type="entry name" value="PLPC/GPLD1"/>
</dbReference>
<keyword evidence="3" id="KW-1185">Reference proteome</keyword>
<dbReference type="SUPFAM" id="SSF48537">
    <property type="entry name" value="Phospholipase C/P1 nuclease"/>
    <property type="match status" value="1"/>
</dbReference>
<protein>
    <submittedName>
        <fullName evidence="2">Zinc dependent phospholipase C family protein</fullName>
    </submittedName>
</protein>
<dbReference type="RefSeq" id="WP_178039118.1">
    <property type="nucleotide sequence ID" value="NZ_JBBMFE010000013.1"/>
</dbReference>
<dbReference type="InterPro" id="IPR008947">
    <property type="entry name" value="PLipase_C/P1_nuclease_dom_sf"/>
</dbReference>
<reference evidence="2 3" key="1">
    <citation type="submission" date="2024-03" db="EMBL/GenBank/DDBJ databases">
        <title>Human intestinal bacterial collection.</title>
        <authorList>
            <person name="Pauvert C."/>
            <person name="Hitch T.C.A."/>
            <person name="Clavel T."/>
        </authorList>
    </citation>
    <scope>NUCLEOTIDE SEQUENCE [LARGE SCALE GENOMIC DNA]</scope>
    <source>
        <strain evidence="2 3">CLA-AA-H132</strain>
    </source>
</reference>
<dbReference type="Proteomes" id="UP001438008">
    <property type="component" value="Unassembled WGS sequence"/>
</dbReference>
<dbReference type="Pfam" id="PF00882">
    <property type="entry name" value="Zn_dep_PLPC"/>
    <property type="match status" value="1"/>
</dbReference>
<comment type="caution">
    <text evidence="2">The sequence shown here is derived from an EMBL/GenBank/DDBJ whole genome shotgun (WGS) entry which is preliminary data.</text>
</comment>
<evidence type="ECO:0000259" key="1">
    <source>
        <dbReference type="Pfam" id="PF00882"/>
    </source>
</evidence>
<gene>
    <name evidence="2" type="ORF">WMO29_13080</name>
</gene>
<evidence type="ECO:0000313" key="3">
    <source>
        <dbReference type="Proteomes" id="UP001438008"/>
    </source>
</evidence>